<keyword evidence="3" id="KW-1185">Reference proteome</keyword>
<protein>
    <submittedName>
        <fullName evidence="2">Uncharacterized protein</fullName>
    </submittedName>
</protein>
<proteinExistence type="predicted"/>
<feature type="region of interest" description="Disordered" evidence="1">
    <location>
        <begin position="115"/>
        <end position="135"/>
    </location>
</feature>
<dbReference type="EMBL" id="PYWC01000016">
    <property type="protein sequence ID" value="PWW78243.1"/>
    <property type="molecule type" value="Genomic_DNA"/>
</dbReference>
<reference evidence="2 3" key="1">
    <citation type="submission" date="2018-03" db="EMBL/GenBank/DDBJ databases">
        <title>Genomes of Pezizomycetes fungi and the evolution of truffles.</title>
        <authorList>
            <person name="Murat C."/>
            <person name="Payen T."/>
            <person name="Noel B."/>
            <person name="Kuo A."/>
            <person name="Martin F.M."/>
        </authorList>
    </citation>
    <scope>NUCLEOTIDE SEQUENCE [LARGE SCALE GENOMIC DNA]</scope>
    <source>
        <strain evidence="2">091103-1</strain>
    </source>
</reference>
<accession>A0A317SV06</accession>
<sequence>MVSHFQVYRTWRNLTRALSYGKPQVSAFRCAARVLERWCKDHYGFGSSPETAYFVGHTPESDVRGTKGPDSLVYEAGAAPGHNPGATIDTALNVVFFGMGRLKTVITVKSRWGSINSTGEEEDGDEERGNEATDYGTRDCGVVARSLLSAHF</sequence>
<organism evidence="2 3">
    <name type="scientific">Tuber magnatum</name>
    <name type="common">white Piedmont truffle</name>
    <dbReference type="NCBI Taxonomy" id="42249"/>
    <lineage>
        <taxon>Eukaryota</taxon>
        <taxon>Fungi</taxon>
        <taxon>Dikarya</taxon>
        <taxon>Ascomycota</taxon>
        <taxon>Pezizomycotina</taxon>
        <taxon>Pezizomycetes</taxon>
        <taxon>Pezizales</taxon>
        <taxon>Tuberaceae</taxon>
        <taxon>Tuber</taxon>
    </lineage>
</organism>
<comment type="caution">
    <text evidence="2">The sequence shown here is derived from an EMBL/GenBank/DDBJ whole genome shotgun (WGS) entry which is preliminary data.</text>
</comment>
<evidence type="ECO:0000313" key="2">
    <source>
        <dbReference type="EMBL" id="PWW78243.1"/>
    </source>
</evidence>
<feature type="compositionally biased region" description="Acidic residues" evidence="1">
    <location>
        <begin position="119"/>
        <end position="128"/>
    </location>
</feature>
<evidence type="ECO:0000256" key="1">
    <source>
        <dbReference type="SAM" id="MobiDB-lite"/>
    </source>
</evidence>
<gene>
    <name evidence="2" type="ORF">C7212DRAFT_345076</name>
</gene>
<dbReference type="OrthoDB" id="5402729at2759"/>
<dbReference type="Proteomes" id="UP000246991">
    <property type="component" value="Unassembled WGS sequence"/>
</dbReference>
<evidence type="ECO:0000313" key="3">
    <source>
        <dbReference type="Proteomes" id="UP000246991"/>
    </source>
</evidence>
<name>A0A317SV06_9PEZI</name>
<dbReference type="AlphaFoldDB" id="A0A317SV06"/>